<proteinExistence type="predicted"/>
<keyword evidence="4" id="KW-1185">Reference proteome</keyword>
<dbReference type="EMBL" id="BLXT01004515">
    <property type="protein sequence ID" value="GFO13902.1"/>
    <property type="molecule type" value="Genomic_DNA"/>
</dbReference>
<feature type="signal peptide" evidence="2">
    <location>
        <begin position="1"/>
        <end position="26"/>
    </location>
</feature>
<evidence type="ECO:0000256" key="2">
    <source>
        <dbReference type="SAM" id="SignalP"/>
    </source>
</evidence>
<dbReference type="Proteomes" id="UP000735302">
    <property type="component" value="Unassembled WGS sequence"/>
</dbReference>
<evidence type="ECO:0000313" key="3">
    <source>
        <dbReference type="EMBL" id="GFO13902.1"/>
    </source>
</evidence>
<dbReference type="AlphaFoldDB" id="A0AAV4B3X5"/>
<accession>A0AAV4B3X5</accession>
<feature type="compositionally biased region" description="Low complexity" evidence="1">
    <location>
        <begin position="77"/>
        <end position="90"/>
    </location>
</feature>
<evidence type="ECO:0000313" key="4">
    <source>
        <dbReference type="Proteomes" id="UP000735302"/>
    </source>
</evidence>
<feature type="chain" id="PRO_5043382912" evidence="2">
    <location>
        <begin position="27"/>
        <end position="111"/>
    </location>
</feature>
<feature type="compositionally biased region" description="Polar residues" evidence="1">
    <location>
        <begin position="95"/>
        <end position="111"/>
    </location>
</feature>
<feature type="compositionally biased region" description="Basic and acidic residues" evidence="1">
    <location>
        <begin position="67"/>
        <end position="76"/>
    </location>
</feature>
<organism evidence="3 4">
    <name type="scientific">Plakobranchus ocellatus</name>
    <dbReference type="NCBI Taxonomy" id="259542"/>
    <lineage>
        <taxon>Eukaryota</taxon>
        <taxon>Metazoa</taxon>
        <taxon>Spiralia</taxon>
        <taxon>Lophotrochozoa</taxon>
        <taxon>Mollusca</taxon>
        <taxon>Gastropoda</taxon>
        <taxon>Heterobranchia</taxon>
        <taxon>Euthyneura</taxon>
        <taxon>Panpulmonata</taxon>
        <taxon>Sacoglossa</taxon>
        <taxon>Placobranchoidea</taxon>
        <taxon>Plakobranchidae</taxon>
        <taxon>Plakobranchus</taxon>
    </lineage>
</organism>
<gene>
    <name evidence="3" type="ORF">PoB_004040700</name>
</gene>
<sequence length="111" mass="12039">MYKGLSSAPETILQLVLNVVVLEVQAANIGEERPEEERDFLSCLLKGLSVCADYLFGCEEDAETRRKREAEEEAARIEATVSGATASGSSIEEVTVTTTDSAQWIPTNRGS</sequence>
<evidence type="ECO:0000256" key="1">
    <source>
        <dbReference type="SAM" id="MobiDB-lite"/>
    </source>
</evidence>
<reference evidence="3 4" key="1">
    <citation type="journal article" date="2021" name="Elife">
        <title>Chloroplast acquisition without the gene transfer in kleptoplastic sea slugs, Plakobranchus ocellatus.</title>
        <authorList>
            <person name="Maeda T."/>
            <person name="Takahashi S."/>
            <person name="Yoshida T."/>
            <person name="Shimamura S."/>
            <person name="Takaki Y."/>
            <person name="Nagai Y."/>
            <person name="Toyoda A."/>
            <person name="Suzuki Y."/>
            <person name="Arimoto A."/>
            <person name="Ishii H."/>
            <person name="Satoh N."/>
            <person name="Nishiyama T."/>
            <person name="Hasebe M."/>
            <person name="Maruyama T."/>
            <person name="Minagawa J."/>
            <person name="Obokata J."/>
            <person name="Shigenobu S."/>
        </authorList>
    </citation>
    <scope>NUCLEOTIDE SEQUENCE [LARGE SCALE GENOMIC DNA]</scope>
</reference>
<keyword evidence="2" id="KW-0732">Signal</keyword>
<name>A0AAV4B3X5_9GAST</name>
<protein>
    <submittedName>
        <fullName evidence="3">Uncharacterized protein</fullName>
    </submittedName>
</protein>
<comment type="caution">
    <text evidence="3">The sequence shown here is derived from an EMBL/GenBank/DDBJ whole genome shotgun (WGS) entry which is preliminary data.</text>
</comment>
<feature type="region of interest" description="Disordered" evidence="1">
    <location>
        <begin position="67"/>
        <end position="111"/>
    </location>
</feature>